<dbReference type="AlphaFoldDB" id="A0A8J3Z3W5"/>
<dbReference type="EMBL" id="BOPG01000012">
    <property type="protein sequence ID" value="GIJ54810.1"/>
    <property type="molecule type" value="Genomic_DNA"/>
</dbReference>
<sequence length="122" mass="12423">MWVATVAARTARWLRPTASVKATSARAGRSAARWSASLSARRANASGLAADSTTGYRIPASGSARTRAGGGSTTVRCALVPLKPKLLTAAASRPERPGRHGCGAVTGRSRPVVKSISGLAVV</sequence>
<accession>A0A8J3Z3W5</accession>
<name>A0A8J3Z3W5_9ACTN</name>
<evidence type="ECO:0000313" key="2">
    <source>
        <dbReference type="EMBL" id="GIJ54810.1"/>
    </source>
</evidence>
<comment type="caution">
    <text evidence="2">The sequence shown here is derived from an EMBL/GenBank/DDBJ whole genome shotgun (WGS) entry which is preliminary data.</text>
</comment>
<organism evidence="2 3">
    <name type="scientific">Virgisporangium aurantiacum</name>
    <dbReference type="NCBI Taxonomy" id="175570"/>
    <lineage>
        <taxon>Bacteria</taxon>
        <taxon>Bacillati</taxon>
        <taxon>Actinomycetota</taxon>
        <taxon>Actinomycetes</taxon>
        <taxon>Micromonosporales</taxon>
        <taxon>Micromonosporaceae</taxon>
        <taxon>Virgisporangium</taxon>
    </lineage>
</organism>
<evidence type="ECO:0000256" key="1">
    <source>
        <dbReference type="SAM" id="MobiDB-lite"/>
    </source>
</evidence>
<protein>
    <submittedName>
        <fullName evidence="2">Uncharacterized protein</fullName>
    </submittedName>
</protein>
<evidence type="ECO:0000313" key="3">
    <source>
        <dbReference type="Proteomes" id="UP000612585"/>
    </source>
</evidence>
<feature type="region of interest" description="Disordered" evidence="1">
    <location>
        <begin position="46"/>
        <end position="73"/>
    </location>
</feature>
<reference evidence="2" key="1">
    <citation type="submission" date="2021-01" db="EMBL/GenBank/DDBJ databases">
        <title>Whole genome shotgun sequence of Virgisporangium aurantiacum NBRC 16421.</title>
        <authorList>
            <person name="Komaki H."/>
            <person name="Tamura T."/>
        </authorList>
    </citation>
    <scope>NUCLEOTIDE SEQUENCE</scope>
    <source>
        <strain evidence="2">NBRC 16421</strain>
    </source>
</reference>
<proteinExistence type="predicted"/>
<gene>
    <name evidence="2" type="ORF">Vau01_023260</name>
</gene>
<keyword evidence="3" id="KW-1185">Reference proteome</keyword>
<dbReference type="Proteomes" id="UP000612585">
    <property type="component" value="Unassembled WGS sequence"/>
</dbReference>